<reference evidence="1 2" key="1">
    <citation type="submission" date="2014-10" db="EMBL/GenBank/DDBJ databases">
        <title>Draft genome of anammox bacterium scalindua brodae, obtained using differential coverage binning of sequence data from two enrichment reactors.</title>
        <authorList>
            <person name="Speth D.R."/>
            <person name="Russ L."/>
            <person name="Kartal B."/>
            <person name="Op den Camp H.J."/>
            <person name="Dutilh B.E."/>
            <person name="Jetten M.S."/>
        </authorList>
    </citation>
    <scope>NUCLEOTIDE SEQUENCE [LARGE SCALE GENOMIC DNA]</scope>
    <source>
        <strain evidence="1">RU1</strain>
    </source>
</reference>
<organism evidence="1 2">
    <name type="scientific">Candidatus Scalindua brodae</name>
    <dbReference type="NCBI Taxonomy" id="237368"/>
    <lineage>
        <taxon>Bacteria</taxon>
        <taxon>Pseudomonadati</taxon>
        <taxon>Planctomycetota</taxon>
        <taxon>Candidatus Brocadiia</taxon>
        <taxon>Candidatus Brocadiales</taxon>
        <taxon>Candidatus Scalinduaceae</taxon>
        <taxon>Candidatus Scalindua</taxon>
    </lineage>
</organism>
<comment type="caution">
    <text evidence="1">The sequence shown here is derived from an EMBL/GenBank/DDBJ whole genome shotgun (WGS) entry which is preliminary data.</text>
</comment>
<dbReference type="AlphaFoldDB" id="A0A0B0EQG6"/>
<proteinExistence type="predicted"/>
<evidence type="ECO:0000313" key="1">
    <source>
        <dbReference type="EMBL" id="KHE93363.1"/>
    </source>
</evidence>
<protein>
    <submittedName>
        <fullName evidence="1">Uncharacterized protein</fullName>
    </submittedName>
</protein>
<sequence length="60" mass="6427">MESLEKTNTNPGRKVEGELISWNMVKATVKLKLKSKLGGILGDMASGFGDQADEHALPKG</sequence>
<gene>
    <name evidence="1" type="ORF">SCABRO_00901</name>
</gene>
<accession>A0A0B0EQG6</accession>
<dbReference type="Proteomes" id="UP000030652">
    <property type="component" value="Unassembled WGS sequence"/>
</dbReference>
<dbReference type="EMBL" id="JRYO01000059">
    <property type="protein sequence ID" value="KHE93363.1"/>
    <property type="molecule type" value="Genomic_DNA"/>
</dbReference>
<evidence type="ECO:0000313" key="2">
    <source>
        <dbReference type="Proteomes" id="UP000030652"/>
    </source>
</evidence>
<name>A0A0B0EQG6_9BACT</name>